<dbReference type="AlphaFoldDB" id="A0A0H2MJ39"/>
<organism evidence="1 2">
    <name type="scientific">Kiloniella spongiae</name>
    <dbReference type="NCBI Taxonomy" id="1489064"/>
    <lineage>
        <taxon>Bacteria</taxon>
        <taxon>Pseudomonadati</taxon>
        <taxon>Pseudomonadota</taxon>
        <taxon>Alphaproteobacteria</taxon>
        <taxon>Rhodospirillales</taxon>
        <taxon>Kiloniellaceae</taxon>
        <taxon>Kiloniella</taxon>
    </lineage>
</organism>
<dbReference type="EMBL" id="LAQL01000002">
    <property type="protein sequence ID" value="KLN62398.1"/>
    <property type="molecule type" value="Genomic_DNA"/>
</dbReference>
<dbReference type="RefSeq" id="WP_047762521.1">
    <property type="nucleotide sequence ID" value="NZ_LAQL01000002.1"/>
</dbReference>
<dbReference type="Proteomes" id="UP000035444">
    <property type="component" value="Unassembled WGS sequence"/>
</dbReference>
<protein>
    <submittedName>
        <fullName evidence="1">Uncharacterized protein</fullName>
    </submittedName>
</protein>
<keyword evidence="2" id="KW-1185">Reference proteome</keyword>
<name>A0A0H2MJ39_9PROT</name>
<gene>
    <name evidence="1" type="ORF">WH96_02525</name>
</gene>
<proteinExistence type="predicted"/>
<dbReference type="OrthoDB" id="1364489at2"/>
<comment type="caution">
    <text evidence="1">The sequence shown here is derived from an EMBL/GenBank/DDBJ whole genome shotgun (WGS) entry which is preliminary data.</text>
</comment>
<evidence type="ECO:0000313" key="2">
    <source>
        <dbReference type="Proteomes" id="UP000035444"/>
    </source>
</evidence>
<reference evidence="1 2" key="1">
    <citation type="submission" date="2015-03" db="EMBL/GenBank/DDBJ databases">
        <title>Genome Sequence of Kiloniella spongiae MEBiC09566, isolated from a marine sponge.</title>
        <authorList>
            <person name="Shao Z."/>
            <person name="Wang L."/>
            <person name="Li X."/>
        </authorList>
    </citation>
    <scope>NUCLEOTIDE SEQUENCE [LARGE SCALE GENOMIC DNA]</scope>
    <source>
        <strain evidence="1 2">MEBiC09566</strain>
    </source>
</reference>
<sequence>MHPDDIATLGTPKDYSANLYKFYLEVVDFDGTVLKIVKTYFGEARASFITPIDHGYELIMPIQAAPDLVRELSLENLAIYQLTRYAKVSGSW</sequence>
<accession>A0A0H2MJ39</accession>
<evidence type="ECO:0000313" key="1">
    <source>
        <dbReference type="EMBL" id="KLN62398.1"/>
    </source>
</evidence>
<dbReference type="STRING" id="1489064.WH96_02525"/>